<dbReference type="RefSeq" id="WP_120728676.1">
    <property type="nucleotide sequence ID" value="NZ_RBAK01000004.1"/>
</dbReference>
<feature type="transmembrane region" description="Helical" evidence="1">
    <location>
        <begin position="95"/>
        <end position="113"/>
    </location>
</feature>
<dbReference type="Proteomes" id="UP000281726">
    <property type="component" value="Unassembled WGS sequence"/>
</dbReference>
<keyword evidence="1" id="KW-0812">Transmembrane</keyword>
<keyword evidence="1" id="KW-1133">Transmembrane helix</keyword>
<feature type="transmembrane region" description="Helical" evidence="1">
    <location>
        <begin position="41"/>
        <end position="61"/>
    </location>
</feature>
<keyword evidence="3" id="KW-1185">Reference proteome</keyword>
<feature type="transmembrane region" description="Helical" evidence="1">
    <location>
        <begin position="68"/>
        <end position="89"/>
    </location>
</feature>
<dbReference type="OrthoDB" id="3405317at2"/>
<accession>A0A3A9ZJX4</accession>
<evidence type="ECO:0000313" key="2">
    <source>
        <dbReference type="EMBL" id="RKN47717.1"/>
    </source>
</evidence>
<gene>
    <name evidence="2" type="ORF">D7223_13270</name>
</gene>
<dbReference type="EMBL" id="RBAK01000004">
    <property type="protein sequence ID" value="RKN47717.1"/>
    <property type="molecule type" value="Genomic_DNA"/>
</dbReference>
<comment type="caution">
    <text evidence="2">The sequence shown here is derived from an EMBL/GenBank/DDBJ whole genome shotgun (WGS) entry which is preliminary data.</text>
</comment>
<name>A0A3A9ZJX4_9ACTN</name>
<proteinExistence type="predicted"/>
<evidence type="ECO:0000256" key="1">
    <source>
        <dbReference type="SAM" id="Phobius"/>
    </source>
</evidence>
<evidence type="ECO:0000313" key="3">
    <source>
        <dbReference type="Proteomes" id="UP000281726"/>
    </source>
</evidence>
<protein>
    <submittedName>
        <fullName evidence="2">NINE protein</fullName>
    </submittedName>
</protein>
<dbReference type="AlphaFoldDB" id="A0A3A9ZJX4"/>
<organism evidence="2 3">
    <name type="scientific">Micromonospora endolithica</name>
    <dbReference type="NCBI Taxonomy" id="230091"/>
    <lineage>
        <taxon>Bacteria</taxon>
        <taxon>Bacillati</taxon>
        <taxon>Actinomycetota</taxon>
        <taxon>Actinomycetes</taxon>
        <taxon>Micromonosporales</taxon>
        <taxon>Micromonosporaceae</taxon>
        <taxon>Micromonospora</taxon>
    </lineage>
</organism>
<sequence length="132" mass="14188">MTYHDSSQQWHAGQQHLPVSATNAVPAYYPTPVAVVPQKSAGAAVALELVLGLFGVGNIYAGRVATGVILMVSFWALFWVNFLLIFVMVGFATMPLTWITYLVVGALLAARSVEQHNSGAVGVTRSATRHPY</sequence>
<reference evidence="2 3" key="1">
    <citation type="journal article" date="2004" name="Syst. Appl. Microbiol.">
        <title>Cryptoendolithic actinomycetes from antarctic sandstone rock samples: Micromonospora endolithica sp. nov. and two isolates related to Micromonospora coerulea Jensen 1932.</title>
        <authorList>
            <person name="Hirsch P."/>
            <person name="Mevs U."/>
            <person name="Kroppenstedt R.M."/>
            <person name="Schumann P."/>
            <person name="Stackebrandt E."/>
        </authorList>
    </citation>
    <scope>NUCLEOTIDE SEQUENCE [LARGE SCALE GENOMIC DNA]</scope>
    <source>
        <strain evidence="2 3">JCM 12677</strain>
    </source>
</reference>
<keyword evidence="1" id="KW-0472">Membrane</keyword>